<comment type="caution">
    <text evidence="2">The sequence shown here is derived from an EMBL/GenBank/DDBJ whole genome shotgun (WGS) entry which is preliminary data.</text>
</comment>
<gene>
    <name evidence="2" type="ORF">S06H3_64650</name>
</gene>
<name>X1RI51_9ZZZZ</name>
<dbReference type="Gene3D" id="3.40.190.100">
    <property type="entry name" value="Glycine betaine-binding periplasmic protein, domain 2"/>
    <property type="match status" value="1"/>
</dbReference>
<feature type="non-terminal residue" evidence="2">
    <location>
        <position position="114"/>
    </location>
</feature>
<dbReference type="Pfam" id="PF04069">
    <property type="entry name" value="OpuAC"/>
    <property type="match status" value="1"/>
</dbReference>
<dbReference type="AlphaFoldDB" id="X1RI51"/>
<reference evidence="2" key="1">
    <citation type="journal article" date="2014" name="Front. Microbiol.">
        <title>High frequency of phylogenetically diverse reductive dehalogenase-homologous genes in deep subseafloor sedimentary metagenomes.</title>
        <authorList>
            <person name="Kawai M."/>
            <person name="Futagami T."/>
            <person name="Toyoda A."/>
            <person name="Takaki Y."/>
            <person name="Nishi S."/>
            <person name="Hori S."/>
            <person name="Arai W."/>
            <person name="Tsubouchi T."/>
            <person name="Morono Y."/>
            <person name="Uchiyama I."/>
            <person name="Ito T."/>
            <person name="Fujiyama A."/>
            <person name="Inagaki F."/>
            <person name="Takami H."/>
        </authorList>
    </citation>
    <scope>NUCLEOTIDE SEQUENCE</scope>
    <source>
        <strain evidence="2">Expedition CK06-06</strain>
    </source>
</reference>
<proteinExistence type="predicted"/>
<feature type="domain" description="ABC-type glycine betaine transport system substrate-binding" evidence="1">
    <location>
        <begin position="12"/>
        <end position="102"/>
    </location>
</feature>
<feature type="non-terminal residue" evidence="2">
    <location>
        <position position="1"/>
    </location>
</feature>
<accession>X1RI51</accession>
<sequence>IDIGGSWPLGLEGILAGDIDLLDQKIFCHKHFWEEYGDRLIRIGTPGHGQFQGLAVPPYVTEVNSIQDLNAHVDLFDGKIIGIEAGAGLMGASGMLLSEFRVRNKNIYVLTPKQ</sequence>
<evidence type="ECO:0000259" key="1">
    <source>
        <dbReference type="Pfam" id="PF04069"/>
    </source>
</evidence>
<dbReference type="GO" id="GO:0022857">
    <property type="term" value="F:transmembrane transporter activity"/>
    <property type="evidence" value="ECO:0007669"/>
    <property type="project" value="InterPro"/>
</dbReference>
<protein>
    <recommendedName>
        <fullName evidence="1">ABC-type glycine betaine transport system substrate-binding domain-containing protein</fullName>
    </recommendedName>
</protein>
<dbReference type="EMBL" id="BARV01043255">
    <property type="protein sequence ID" value="GAI55249.1"/>
    <property type="molecule type" value="Genomic_DNA"/>
</dbReference>
<dbReference type="GO" id="GO:0043190">
    <property type="term" value="C:ATP-binding cassette (ABC) transporter complex"/>
    <property type="evidence" value="ECO:0007669"/>
    <property type="project" value="InterPro"/>
</dbReference>
<dbReference type="InterPro" id="IPR007210">
    <property type="entry name" value="ABC_Gly_betaine_transp_sub-bd"/>
</dbReference>
<organism evidence="2">
    <name type="scientific">marine sediment metagenome</name>
    <dbReference type="NCBI Taxonomy" id="412755"/>
    <lineage>
        <taxon>unclassified sequences</taxon>
        <taxon>metagenomes</taxon>
        <taxon>ecological metagenomes</taxon>
    </lineage>
</organism>
<dbReference type="SUPFAM" id="SSF53850">
    <property type="entry name" value="Periplasmic binding protein-like II"/>
    <property type="match status" value="1"/>
</dbReference>
<dbReference type="Gene3D" id="3.40.190.10">
    <property type="entry name" value="Periplasmic binding protein-like II"/>
    <property type="match status" value="1"/>
</dbReference>
<evidence type="ECO:0000313" key="2">
    <source>
        <dbReference type="EMBL" id="GAI55249.1"/>
    </source>
</evidence>